<evidence type="ECO:0000256" key="1">
    <source>
        <dbReference type="ARBA" id="ARBA00001946"/>
    </source>
</evidence>
<dbReference type="OrthoDB" id="9803598at2"/>
<keyword evidence="6" id="KW-0456">Lyase</keyword>
<dbReference type="Gene3D" id="3.60.120.10">
    <property type="entry name" value="Anthranilate synthase"/>
    <property type="match status" value="1"/>
</dbReference>
<dbReference type="PANTHER" id="PTHR11236">
    <property type="entry name" value="AMINOBENZOATE/ANTHRANILATE SYNTHASE"/>
    <property type="match status" value="1"/>
</dbReference>
<evidence type="ECO:0000256" key="6">
    <source>
        <dbReference type="ARBA" id="ARBA00023239"/>
    </source>
</evidence>
<dbReference type="STRING" id="413434.SAMN04488132_102266"/>
<evidence type="ECO:0000259" key="9">
    <source>
        <dbReference type="Pfam" id="PF00425"/>
    </source>
</evidence>
<keyword evidence="4" id="KW-0479">Metal-binding</keyword>
<dbReference type="GO" id="GO:0000162">
    <property type="term" value="P:L-tryptophan biosynthetic process"/>
    <property type="evidence" value="ECO:0007669"/>
    <property type="project" value="TreeGrafter"/>
</dbReference>
<evidence type="ECO:0000256" key="2">
    <source>
        <dbReference type="ARBA" id="ARBA00011575"/>
    </source>
</evidence>
<comment type="function">
    <text evidence="7">Part of a heterotetrameric complex that catalyzes the two-step biosynthesis of anthranilate, an intermediate in the biosynthesis of L-tryptophan. In the first step, the glutamine-binding beta subunit (TrpG) of anthranilate synthase (AS) provides the glutamine amidotransferase activity which generates ammonia as a substrate that, along with chorismate, is used in the second step, catalyzed by the large alpha subunit of AS (TrpE) to produce anthranilate. In the absence of TrpG, TrpE can synthesize anthranilate directly from chorismate and high concentrations of ammonia.</text>
</comment>
<dbReference type="InterPro" id="IPR005801">
    <property type="entry name" value="ADC_synthase"/>
</dbReference>
<dbReference type="EMBL" id="FUWH01000002">
    <property type="protein sequence ID" value="SJZ48931.1"/>
    <property type="molecule type" value="Genomic_DNA"/>
</dbReference>
<dbReference type="InterPro" id="IPR006805">
    <property type="entry name" value="Anth_synth_I_N"/>
</dbReference>
<comment type="subunit">
    <text evidence="2">Heterotetramer consisting of two non-identical subunits: a beta subunit (TrpG) and a large alpha subunit (TrpE).</text>
</comment>
<dbReference type="Proteomes" id="UP000190888">
    <property type="component" value="Unassembled WGS sequence"/>
</dbReference>
<protein>
    <recommendedName>
        <fullName evidence="3">Anthranilate synthase component 1</fullName>
    </recommendedName>
</protein>
<evidence type="ECO:0000256" key="3">
    <source>
        <dbReference type="ARBA" id="ARBA00020653"/>
    </source>
</evidence>
<dbReference type="InterPro" id="IPR019999">
    <property type="entry name" value="Anth_synth_I-like"/>
</dbReference>
<organism evidence="11 12">
    <name type="scientific">Sediminibacterium ginsengisoli</name>
    <dbReference type="NCBI Taxonomy" id="413434"/>
    <lineage>
        <taxon>Bacteria</taxon>
        <taxon>Pseudomonadati</taxon>
        <taxon>Bacteroidota</taxon>
        <taxon>Chitinophagia</taxon>
        <taxon>Chitinophagales</taxon>
        <taxon>Chitinophagaceae</taxon>
        <taxon>Sediminibacterium</taxon>
    </lineage>
</organism>
<evidence type="ECO:0000259" key="10">
    <source>
        <dbReference type="Pfam" id="PF04715"/>
    </source>
</evidence>
<sequence length="469" mass="52320">MKRIVIETGCKKMLADVYTPVGIYLRIRDRFRDTILLESTDHHVAENSYSFIAINAIAGMEINASGDAELKLPGQEPQKPVPGKTAVADQLWEFMQRFEVKENENKEAAFAQGLFGYTAFDAIQFFDQIRPAATEDKQAIPLMRYRLYQYVIVFNHFKDELIICENRIAGLESEAGLVESLIRSKDVPVYPFARTGEETTNMPDESYREMVRKGISSCMRGDVFQIVLSRRFEQGFTGDEFNVYRSLRSVNPSPYLFYFDYGDYKLMGSSPEAQLVISNGKAIVHPIAGTFRRTGNDETDQQAATLLLSDAKENAEHVMLVDLARNDLSRICTNVKVSQFKQVQYYSHVIHLVSEVTGQVSGSHNPFELLAATFPAGTLSGAPKVKAMQLISIYEPAARGYYGGAIGFMGFNGNCNHAIMIRTFLSKNNTLVYQAGAGVVAASDPESELQEVNNKLNALKKAVILAENI</sequence>
<evidence type="ECO:0000256" key="8">
    <source>
        <dbReference type="ARBA" id="ARBA00047683"/>
    </source>
</evidence>
<evidence type="ECO:0000256" key="5">
    <source>
        <dbReference type="ARBA" id="ARBA00022842"/>
    </source>
</evidence>
<comment type="catalytic activity">
    <reaction evidence="8">
        <text>chorismate + L-glutamine = anthranilate + pyruvate + L-glutamate + H(+)</text>
        <dbReference type="Rhea" id="RHEA:21732"/>
        <dbReference type="ChEBI" id="CHEBI:15361"/>
        <dbReference type="ChEBI" id="CHEBI:15378"/>
        <dbReference type="ChEBI" id="CHEBI:16567"/>
        <dbReference type="ChEBI" id="CHEBI:29748"/>
        <dbReference type="ChEBI" id="CHEBI:29985"/>
        <dbReference type="ChEBI" id="CHEBI:58359"/>
        <dbReference type="EC" id="4.1.3.27"/>
    </reaction>
</comment>
<dbReference type="PRINTS" id="PR00095">
    <property type="entry name" value="ANTSNTHASEI"/>
</dbReference>
<evidence type="ECO:0000313" key="12">
    <source>
        <dbReference type="Proteomes" id="UP000190888"/>
    </source>
</evidence>
<feature type="domain" description="Chorismate-utilising enzyme C-terminal" evidence="9">
    <location>
        <begin position="205"/>
        <end position="455"/>
    </location>
</feature>
<evidence type="ECO:0000256" key="7">
    <source>
        <dbReference type="ARBA" id="ARBA00025634"/>
    </source>
</evidence>
<feature type="domain" description="Anthranilate synthase component I N-terminal" evidence="10">
    <location>
        <begin position="16"/>
        <end position="163"/>
    </location>
</feature>
<dbReference type="Pfam" id="PF00425">
    <property type="entry name" value="Chorismate_bind"/>
    <property type="match status" value="1"/>
</dbReference>
<evidence type="ECO:0000313" key="11">
    <source>
        <dbReference type="EMBL" id="SJZ48931.1"/>
    </source>
</evidence>
<dbReference type="RefSeq" id="WP_078830225.1">
    <property type="nucleotide sequence ID" value="NZ_FUWH01000002.1"/>
</dbReference>
<proteinExistence type="predicted"/>
<keyword evidence="12" id="KW-1185">Reference proteome</keyword>
<dbReference type="GO" id="GO:0046872">
    <property type="term" value="F:metal ion binding"/>
    <property type="evidence" value="ECO:0007669"/>
    <property type="project" value="UniProtKB-KW"/>
</dbReference>
<dbReference type="PANTHER" id="PTHR11236:SF48">
    <property type="entry name" value="ISOCHORISMATE SYNTHASE MENF"/>
    <property type="match status" value="1"/>
</dbReference>
<reference evidence="11 12" key="1">
    <citation type="submission" date="2017-02" db="EMBL/GenBank/DDBJ databases">
        <authorList>
            <person name="Peterson S.W."/>
        </authorList>
    </citation>
    <scope>NUCLEOTIDE SEQUENCE [LARGE SCALE GENOMIC DNA]</scope>
    <source>
        <strain evidence="11 12">DSM 22335</strain>
    </source>
</reference>
<dbReference type="AlphaFoldDB" id="A0A1T4L2Y4"/>
<keyword evidence="5" id="KW-0460">Magnesium</keyword>
<dbReference type="SUPFAM" id="SSF56322">
    <property type="entry name" value="ADC synthase"/>
    <property type="match status" value="1"/>
</dbReference>
<dbReference type="InterPro" id="IPR015890">
    <property type="entry name" value="Chorismate_C"/>
</dbReference>
<accession>A0A1T4L2Y4</accession>
<name>A0A1T4L2Y4_9BACT</name>
<dbReference type="GO" id="GO:0004049">
    <property type="term" value="F:anthranilate synthase activity"/>
    <property type="evidence" value="ECO:0007669"/>
    <property type="project" value="UniProtKB-EC"/>
</dbReference>
<evidence type="ECO:0000256" key="4">
    <source>
        <dbReference type="ARBA" id="ARBA00022723"/>
    </source>
</evidence>
<gene>
    <name evidence="11" type="ORF">SAMN04488132_102266</name>
</gene>
<dbReference type="Pfam" id="PF04715">
    <property type="entry name" value="Anth_synt_I_N"/>
    <property type="match status" value="1"/>
</dbReference>
<comment type="cofactor">
    <cofactor evidence="1">
        <name>Mg(2+)</name>
        <dbReference type="ChEBI" id="CHEBI:18420"/>
    </cofactor>
</comment>